<evidence type="ECO:0008006" key="4">
    <source>
        <dbReference type="Google" id="ProtNLM"/>
    </source>
</evidence>
<evidence type="ECO:0000256" key="1">
    <source>
        <dbReference type="SAM" id="MobiDB-lite"/>
    </source>
</evidence>
<name>A0ABS3HXK5_9ENTE</name>
<reference evidence="2 3" key="1">
    <citation type="submission" date="2021-03" db="EMBL/GenBank/DDBJ databases">
        <title>Enterococcal diversity collection.</title>
        <authorList>
            <person name="Gilmore M.S."/>
            <person name="Schwartzman J."/>
            <person name="Van Tyne D."/>
            <person name="Martin M."/>
            <person name="Earl A.M."/>
            <person name="Manson A.L."/>
            <person name="Straub T."/>
            <person name="Salamzade R."/>
            <person name="Saavedra J."/>
            <person name="Lebreton F."/>
            <person name="Prichula J."/>
            <person name="Schaufler K."/>
            <person name="Gaca A."/>
            <person name="Sgardioli B."/>
            <person name="Wagenaar J."/>
            <person name="Strong T."/>
        </authorList>
    </citation>
    <scope>NUCLEOTIDE SEQUENCE [LARGE SCALE GENOMIC DNA]</scope>
    <source>
        <strain evidence="2 3">DIV0080</strain>
    </source>
</reference>
<dbReference type="Proteomes" id="UP000664857">
    <property type="component" value="Unassembled WGS sequence"/>
</dbReference>
<dbReference type="Pfam" id="PF06199">
    <property type="entry name" value="Phage_tail_2"/>
    <property type="match status" value="1"/>
</dbReference>
<dbReference type="InterPro" id="IPR011855">
    <property type="entry name" value="Phgtail_TP901_1"/>
</dbReference>
<feature type="region of interest" description="Disordered" evidence="1">
    <location>
        <begin position="39"/>
        <end position="59"/>
    </location>
</feature>
<evidence type="ECO:0000313" key="2">
    <source>
        <dbReference type="EMBL" id="MBO0477873.1"/>
    </source>
</evidence>
<accession>A0ABS3HXK5</accession>
<sequence>MSNYQVVSSKQRLLLVKLEEEHATRDAIMIPFQSSTEWSIENSSESDTTKQGNVQSSGVSNETLSFEALVTRVINEASEDDPDLTRMLEYAVREGKKVFIWDVDFGAKPKDITDSEAKLYPSKFAPVQLTSATSSFGEGNGNMKYEATADFTVYHDATVSPLNNAIATEYFFDTIKGSPKVTTGLETYKPKTEKK</sequence>
<protein>
    <recommendedName>
        <fullName evidence="4">Phage major tail protein, TP901-1 family</fullName>
    </recommendedName>
</protein>
<dbReference type="RefSeq" id="WP_206968235.1">
    <property type="nucleotide sequence ID" value="NZ_JAFLVX010000038.1"/>
</dbReference>
<dbReference type="EMBL" id="JAFLVX010000038">
    <property type="protein sequence ID" value="MBO0477873.1"/>
    <property type="molecule type" value="Genomic_DNA"/>
</dbReference>
<proteinExistence type="predicted"/>
<organism evidence="2 3">
    <name type="scientific">Candidatus Vagococcus giribetii</name>
    <dbReference type="NCBI Taxonomy" id="2230876"/>
    <lineage>
        <taxon>Bacteria</taxon>
        <taxon>Bacillati</taxon>
        <taxon>Bacillota</taxon>
        <taxon>Bacilli</taxon>
        <taxon>Lactobacillales</taxon>
        <taxon>Enterococcaceae</taxon>
        <taxon>Vagococcus</taxon>
    </lineage>
</organism>
<gene>
    <name evidence="2" type="ORF">DOK76_12395</name>
</gene>
<evidence type="ECO:0000313" key="3">
    <source>
        <dbReference type="Proteomes" id="UP000664857"/>
    </source>
</evidence>
<comment type="caution">
    <text evidence="2">The sequence shown here is derived from an EMBL/GenBank/DDBJ whole genome shotgun (WGS) entry which is preliminary data.</text>
</comment>
<keyword evidence="3" id="KW-1185">Reference proteome</keyword>